<dbReference type="Gene3D" id="3.40.50.1820">
    <property type="entry name" value="alpha/beta hydrolase"/>
    <property type="match status" value="1"/>
</dbReference>
<proteinExistence type="predicted"/>
<dbReference type="CDD" id="cd00519">
    <property type="entry name" value="Lipase_3"/>
    <property type="match status" value="1"/>
</dbReference>
<sequence>MRLSTCFLLGFLSLVFSTAIRKDRLGLEGYEDSFARYKMLFFAAGAYADDPSICMESAYPDGGNNTVNKVIEARCDSSSTDSCRGFTAISHTDKAIIISFRGTVAFLQIVQEAINTVIGSEPFIAGGYVSHYFYEAFKAVWRGGLEDDFLVLRNKYPDYEVWITGHSLGGAMASLCAGTLVHLGQVNPQKLKLMTFGQPRVGDKTYADALNALVLYSYRVVHNRDLVPHVPPEVLPDHGLLDGYVHHASEVWYPNKMRVDDSYHVCKTGESLKCSDGDWITLSVPDHVHYFQDHEWITDFGEDGCPMQMVNK</sequence>
<dbReference type="GO" id="GO:0006629">
    <property type="term" value="P:lipid metabolic process"/>
    <property type="evidence" value="ECO:0007669"/>
    <property type="project" value="InterPro"/>
</dbReference>
<dbReference type="Pfam" id="PF01764">
    <property type="entry name" value="Lipase_3"/>
    <property type="match status" value="1"/>
</dbReference>
<reference evidence="4" key="1">
    <citation type="submission" date="2016-11" db="UniProtKB">
        <authorList>
            <consortium name="WormBaseParasite"/>
        </authorList>
    </citation>
    <scope>IDENTIFICATION</scope>
</reference>
<keyword evidence="3" id="KW-1185">Reference proteome</keyword>
<evidence type="ECO:0000256" key="1">
    <source>
        <dbReference type="SAM" id="SignalP"/>
    </source>
</evidence>
<evidence type="ECO:0000259" key="2">
    <source>
        <dbReference type="Pfam" id="PF01764"/>
    </source>
</evidence>
<feature type="domain" description="Fungal lipase-type" evidence="2">
    <location>
        <begin position="97"/>
        <end position="233"/>
    </location>
</feature>
<accession>A0A1I7Z149</accession>
<dbReference type="PANTHER" id="PTHR45908">
    <property type="entry name" value="PROTEIN CBG11750-RELATED"/>
    <property type="match status" value="1"/>
</dbReference>
<feature type="signal peptide" evidence="1">
    <location>
        <begin position="1"/>
        <end position="17"/>
    </location>
</feature>
<name>A0A1I7Z149_9BILA</name>
<protein>
    <submittedName>
        <fullName evidence="4">Lipase_3 domain-containing protein</fullName>
    </submittedName>
</protein>
<dbReference type="Proteomes" id="UP000095287">
    <property type="component" value="Unplaced"/>
</dbReference>
<organism evidence="3 4">
    <name type="scientific">Steinernema glaseri</name>
    <dbReference type="NCBI Taxonomy" id="37863"/>
    <lineage>
        <taxon>Eukaryota</taxon>
        <taxon>Metazoa</taxon>
        <taxon>Ecdysozoa</taxon>
        <taxon>Nematoda</taxon>
        <taxon>Chromadorea</taxon>
        <taxon>Rhabditida</taxon>
        <taxon>Tylenchina</taxon>
        <taxon>Panagrolaimomorpha</taxon>
        <taxon>Strongyloidoidea</taxon>
        <taxon>Steinernematidae</taxon>
        <taxon>Steinernema</taxon>
    </lineage>
</organism>
<feature type="chain" id="PRO_5009312821" evidence="1">
    <location>
        <begin position="18"/>
        <end position="312"/>
    </location>
</feature>
<dbReference type="InterPro" id="IPR029058">
    <property type="entry name" value="AB_hydrolase_fold"/>
</dbReference>
<evidence type="ECO:0000313" key="3">
    <source>
        <dbReference type="Proteomes" id="UP000095287"/>
    </source>
</evidence>
<dbReference type="AlphaFoldDB" id="A0A1I7Z149"/>
<dbReference type="InterPro" id="IPR002921">
    <property type="entry name" value="Fungal_lipase-type"/>
</dbReference>
<dbReference type="WBParaSite" id="L893_g21869.t1">
    <property type="protein sequence ID" value="L893_g21869.t1"/>
    <property type="gene ID" value="L893_g21869"/>
</dbReference>
<keyword evidence="1" id="KW-0732">Signal</keyword>
<evidence type="ECO:0000313" key="4">
    <source>
        <dbReference type="WBParaSite" id="L893_g21869.t1"/>
    </source>
</evidence>
<dbReference type="SUPFAM" id="SSF53474">
    <property type="entry name" value="alpha/beta-Hydrolases"/>
    <property type="match status" value="1"/>
</dbReference>